<accession>A0A1L9QNY8</accession>
<comment type="caution">
    <text evidence="3">The sequence shown here is derived from an EMBL/GenBank/DDBJ whole genome shotgun (WGS) entry which is preliminary data.</text>
</comment>
<feature type="transmembrane region" description="Helical" evidence="1">
    <location>
        <begin position="136"/>
        <end position="155"/>
    </location>
</feature>
<reference evidence="3" key="1">
    <citation type="submission" date="2016-10" db="EMBL/GenBank/DDBJ databases">
        <title>CRISPR-Cas defence system in Roseofilum reptotaenium: evidence of a bacteriophage-cyanobacterium arms race in the coral black band disease.</title>
        <authorList>
            <person name="Buerger P."/>
            <person name="Wood-Charlson E.M."/>
            <person name="Weynberg K.D."/>
            <person name="Willis B."/>
            <person name="Van Oppen M.J."/>
        </authorList>
    </citation>
    <scope>NUCLEOTIDE SEQUENCE [LARGE SCALE GENOMIC DNA]</scope>
    <source>
        <strain evidence="3">AO1-A</strain>
    </source>
</reference>
<feature type="signal peptide" evidence="2">
    <location>
        <begin position="1"/>
        <end position="23"/>
    </location>
</feature>
<dbReference type="AlphaFoldDB" id="A0A1L9QNY8"/>
<evidence type="ECO:0000256" key="2">
    <source>
        <dbReference type="SAM" id="SignalP"/>
    </source>
</evidence>
<evidence type="ECO:0008006" key="5">
    <source>
        <dbReference type="Google" id="ProtNLM"/>
    </source>
</evidence>
<sequence>MKSFLTLSAVLLSIVSLPKVALAHSVETDFQSMSDRLEIQSMFSTGEAFEGAPVVVYAPNDPTTPWLETTTDENGEFVLQPDPSIPGEWSVEIGEGGHWDNIIVPVSGEGIESENISYLEGHPYHTHNRNRIANRYILAGVVGATLVGGIGGGLLRRKLKG</sequence>
<keyword evidence="2" id="KW-0732">Signal</keyword>
<dbReference type="Proteomes" id="UP000183940">
    <property type="component" value="Unassembled WGS sequence"/>
</dbReference>
<dbReference type="STRING" id="1925591.BI308_17110"/>
<evidence type="ECO:0000313" key="4">
    <source>
        <dbReference type="Proteomes" id="UP000183940"/>
    </source>
</evidence>
<gene>
    <name evidence="3" type="ORF">BI308_17110</name>
</gene>
<evidence type="ECO:0000313" key="3">
    <source>
        <dbReference type="EMBL" id="OJJ24307.1"/>
    </source>
</evidence>
<protein>
    <recommendedName>
        <fullName evidence="5">Carboxypeptidase regulatory-like domain-containing protein</fullName>
    </recommendedName>
</protein>
<organism evidence="3 4">
    <name type="scientific">Roseofilum reptotaenium AO1-A</name>
    <dbReference type="NCBI Taxonomy" id="1925591"/>
    <lineage>
        <taxon>Bacteria</taxon>
        <taxon>Bacillati</taxon>
        <taxon>Cyanobacteriota</taxon>
        <taxon>Cyanophyceae</taxon>
        <taxon>Desertifilales</taxon>
        <taxon>Desertifilaceae</taxon>
        <taxon>Roseofilum</taxon>
    </lineage>
</organism>
<keyword evidence="4" id="KW-1185">Reference proteome</keyword>
<evidence type="ECO:0000256" key="1">
    <source>
        <dbReference type="SAM" id="Phobius"/>
    </source>
</evidence>
<keyword evidence="1" id="KW-0812">Transmembrane</keyword>
<keyword evidence="1" id="KW-0472">Membrane</keyword>
<proteinExistence type="predicted"/>
<dbReference type="EMBL" id="MLAW01000033">
    <property type="protein sequence ID" value="OJJ24307.1"/>
    <property type="molecule type" value="Genomic_DNA"/>
</dbReference>
<keyword evidence="1" id="KW-1133">Transmembrane helix</keyword>
<name>A0A1L9QNY8_9CYAN</name>
<feature type="chain" id="PRO_5009887387" description="Carboxypeptidase regulatory-like domain-containing protein" evidence="2">
    <location>
        <begin position="24"/>
        <end position="161"/>
    </location>
</feature>